<evidence type="ECO:0000256" key="5">
    <source>
        <dbReference type="ARBA" id="ARBA00023088"/>
    </source>
</evidence>
<name>A0A7X1QWW9_STRMT</name>
<evidence type="ECO:0000256" key="3">
    <source>
        <dbReference type="ARBA" id="ARBA00022729"/>
    </source>
</evidence>
<evidence type="ECO:0000256" key="2">
    <source>
        <dbReference type="ARBA" id="ARBA00022525"/>
    </source>
</evidence>
<accession>A0A7X1QWW9</accession>
<dbReference type="PROSITE" id="PS50847">
    <property type="entry name" value="GRAM_POS_ANCHORING"/>
    <property type="match status" value="1"/>
</dbReference>
<dbReference type="InterPro" id="IPR019931">
    <property type="entry name" value="LPXTG_anchor"/>
</dbReference>
<keyword evidence="5" id="KW-0572">Peptidoglycan-anchor</keyword>
<organism evidence="8 9">
    <name type="scientific">Streptococcus mitis</name>
    <dbReference type="NCBI Taxonomy" id="28037"/>
    <lineage>
        <taxon>Bacteria</taxon>
        <taxon>Bacillati</taxon>
        <taxon>Bacillota</taxon>
        <taxon>Bacilli</taxon>
        <taxon>Lactobacillales</taxon>
        <taxon>Streptococcaceae</taxon>
        <taxon>Streptococcus</taxon>
        <taxon>Streptococcus mitis group</taxon>
    </lineage>
</organism>
<dbReference type="AlphaFoldDB" id="A0A7X1QWW9"/>
<feature type="compositionally biased region" description="Basic and acidic residues" evidence="6">
    <location>
        <begin position="119"/>
        <end position="136"/>
    </location>
</feature>
<feature type="region of interest" description="Disordered" evidence="6">
    <location>
        <begin position="84"/>
        <end position="193"/>
    </location>
</feature>
<reference evidence="8 9" key="1">
    <citation type="submission" date="2019-10" db="EMBL/GenBank/DDBJ databases">
        <title>Streptococcus mitis of the oral and urogenital tracts.</title>
        <authorList>
            <person name="Price T."/>
            <person name="Mores C.R."/>
            <person name="Putonti C."/>
            <person name="Wolfe A.J."/>
        </authorList>
    </citation>
    <scope>NUCLEOTIDE SEQUENCE [LARGE SCALE GENOMIC DNA]</scope>
    <source>
        <strain evidence="8 9">SM50</strain>
    </source>
</reference>
<sequence length="220" mass="23638">QDTVINYVANKAKLVVKYVDENGKDLIPSETTEGKVGDEYTTTGKVIPGHLLVRVEGEAKGKIGKDGSTVTYVYKPIGSWIPNIPGQPTTPIKYPNDPQDPTKPGQPTEVLPYVPGFTPEDKDGNPLKPVDPKDPSKGYVVPNIPTDPSQDTVINYVPNPKEVEKPVKPGQPSKQETPKYVEGQKELPNTGTEANASLAALGLLGTLGGFGLLARKKKED</sequence>
<dbReference type="Gene3D" id="3.10.20.320">
    <property type="entry name" value="Putative peptidoglycan bound protein (lpxtg motif)"/>
    <property type="match status" value="1"/>
</dbReference>
<evidence type="ECO:0000256" key="4">
    <source>
        <dbReference type="ARBA" id="ARBA00022737"/>
    </source>
</evidence>
<dbReference type="Pfam" id="PF06458">
    <property type="entry name" value="MucBP"/>
    <property type="match status" value="1"/>
</dbReference>
<keyword evidence="4" id="KW-0677">Repeat</keyword>
<evidence type="ECO:0000259" key="7">
    <source>
        <dbReference type="PROSITE" id="PS50847"/>
    </source>
</evidence>
<proteinExistence type="predicted"/>
<keyword evidence="2" id="KW-0964">Secreted</keyword>
<keyword evidence="3" id="KW-0732">Signal</keyword>
<dbReference type="InterPro" id="IPR009459">
    <property type="entry name" value="MucBP_dom"/>
</dbReference>
<protein>
    <submittedName>
        <fullName evidence="8">LPXTG cell wall anchor domain-containing protein</fullName>
    </submittedName>
</protein>
<feature type="non-terminal residue" evidence="8">
    <location>
        <position position="1"/>
    </location>
</feature>
<feature type="domain" description="Gram-positive cocci surface proteins LPxTG" evidence="7">
    <location>
        <begin position="187"/>
        <end position="220"/>
    </location>
</feature>
<comment type="caution">
    <text evidence="8">The sequence shown here is derived from an EMBL/GenBank/DDBJ whole genome shotgun (WGS) entry which is preliminary data.</text>
</comment>
<dbReference type="EMBL" id="WIJB01000001">
    <property type="protein sequence ID" value="MQQ01319.1"/>
    <property type="molecule type" value="Genomic_DNA"/>
</dbReference>
<evidence type="ECO:0000256" key="1">
    <source>
        <dbReference type="ARBA" id="ARBA00022512"/>
    </source>
</evidence>
<evidence type="ECO:0000313" key="8">
    <source>
        <dbReference type="EMBL" id="MQQ01319.1"/>
    </source>
</evidence>
<dbReference type="Proteomes" id="UP000432694">
    <property type="component" value="Unassembled WGS sequence"/>
</dbReference>
<feature type="compositionally biased region" description="Basic and acidic residues" evidence="6">
    <location>
        <begin position="176"/>
        <end position="185"/>
    </location>
</feature>
<evidence type="ECO:0000256" key="6">
    <source>
        <dbReference type="SAM" id="MobiDB-lite"/>
    </source>
</evidence>
<evidence type="ECO:0000313" key="9">
    <source>
        <dbReference type="Proteomes" id="UP000432694"/>
    </source>
</evidence>
<dbReference type="Pfam" id="PF00746">
    <property type="entry name" value="Gram_pos_anchor"/>
    <property type="match status" value="1"/>
</dbReference>
<gene>
    <name evidence="8" type="ORF">GEZ98_00005</name>
</gene>
<dbReference type="RefSeq" id="WP_153219304.1">
    <property type="nucleotide sequence ID" value="NZ_WIJB01000001.1"/>
</dbReference>
<dbReference type="NCBIfam" id="TIGR01167">
    <property type="entry name" value="LPXTG_anchor"/>
    <property type="match status" value="1"/>
</dbReference>
<keyword evidence="1" id="KW-0134">Cell wall</keyword>